<evidence type="ECO:0000313" key="7">
    <source>
        <dbReference type="EMBL" id="RYB05327.1"/>
    </source>
</evidence>
<comment type="subcellular location">
    <subcellularLocation>
        <location evidence="1">Membrane</location>
        <topology evidence="1">Multi-pass membrane protein</topology>
    </subcellularLocation>
</comment>
<dbReference type="InterPro" id="IPR036259">
    <property type="entry name" value="MFS_trans_sf"/>
</dbReference>
<dbReference type="Pfam" id="PF00083">
    <property type="entry name" value="Sugar_tr"/>
    <property type="match status" value="1"/>
</dbReference>
<feature type="transmembrane region" description="Helical" evidence="5">
    <location>
        <begin position="114"/>
        <end position="135"/>
    </location>
</feature>
<feature type="transmembrane region" description="Helical" evidence="5">
    <location>
        <begin position="321"/>
        <end position="340"/>
    </location>
</feature>
<dbReference type="PROSITE" id="PS00216">
    <property type="entry name" value="SUGAR_TRANSPORT_1"/>
    <property type="match status" value="1"/>
</dbReference>
<dbReference type="GO" id="GO:0046943">
    <property type="term" value="F:carboxylic acid transmembrane transporter activity"/>
    <property type="evidence" value="ECO:0007669"/>
    <property type="project" value="TreeGrafter"/>
</dbReference>
<feature type="transmembrane region" description="Helical" evidence="5">
    <location>
        <begin position="257"/>
        <end position="282"/>
    </location>
</feature>
<evidence type="ECO:0000256" key="5">
    <source>
        <dbReference type="SAM" id="Phobius"/>
    </source>
</evidence>
<dbReference type="OrthoDB" id="9784658at2"/>
<dbReference type="CDD" id="cd17316">
    <property type="entry name" value="MFS_SV2_like"/>
    <property type="match status" value="1"/>
</dbReference>
<accession>A0A4Q2RDJ0</accession>
<keyword evidence="3 5" id="KW-1133">Transmembrane helix</keyword>
<dbReference type="InterPro" id="IPR020846">
    <property type="entry name" value="MFS_dom"/>
</dbReference>
<dbReference type="Proteomes" id="UP000289411">
    <property type="component" value="Unassembled WGS sequence"/>
</dbReference>
<keyword evidence="8" id="KW-1185">Reference proteome</keyword>
<organism evidence="7 8">
    <name type="scientific">Lichenibacterium ramalinae</name>
    <dbReference type="NCBI Taxonomy" id="2316527"/>
    <lineage>
        <taxon>Bacteria</taxon>
        <taxon>Pseudomonadati</taxon>
        <taxon>Pseudomonadota</taxon>
        <taxon>Alphaproteobacteria</taxon>
        <taxon>Hyphomicrobiales</taxon>
        <taxon>Lichenihabitantaceae</taxon>
        <taxon>Lichenibacterium</taxon>
    </lineage>
</organism>
<evidence type="ECO:0000256" key="4">
    <source>
        <dbReference type="ARBA" id="ARBA00023136"/>
    </source>
</evidence>
<proteinExistence type="predicted"/>
<dbReference type="PANTHER" id="PTHR23508">
    <property type="entry name" value="CARBOXYLIC ACID TRANSPORTER PROTEIN HOMOLOG"/>
    <property type="match status" value="1"/>
</dbReference>
<dbReference type="InterPro" id="IPR005829">
    <property type="entry name" value="Sugar_transporter_CS"/>
</dbReference>
<feature type="transmembrane region" description="Helical" evidence="5">
    <location>
        <begin position="346"/>
        <end position="369"/>
    </location>
</feature>
<feature type="transmembrane region" description="Helical" evidence="5">
    <location>
        <begin position="294"/>
        <end position="314"/>
    </location>
</feature>
<dbReference type="EMBL" id="QYBC01000007">
    <property type="protein sequence ID" value="RYB05327.1"/>
    <property type="molecule type" value="Genomic_DNA"/>
</dbReference>
<protein>
    <submittedName>
        <fullName evidence="7">MFS transporter</fullName>
    </submittedName>
</protein>
<evidence type="ECO:0000256" key="2">
    <source>
        <dbReference type="ARBA" id="ARBA00022692"/>
    </source>
</evidence>
<dbReference type="RefSeq" id="WP_129219079.1">
    <property type="nucleotide sequence ID" value="NZ_QYBC01000007.1"/>
</dbReference>
<feature type="transmembrane region" description="Helical" evidence="5">
    <location>
        <begin position="173"/>
        <end position="192"/>
    </location>
</feature>
<gene>
    <name evidence="7" type="ORF">D3272_10310</name>
</gene>
<name>A0A4Q2RDJ0_9HYPH</name>
<feature type="transmembrane region" description="Helical" evidence="5">
    <location>
        <begin position="381"/>
        <end position="404"/>
    </location>
</feature>
<dbReference type="Gene3D" id="1.20.1250.20">
    <property type="entry name" value="MFS general substrate transporter like domains"/>
    <property type="match status" value="1"/>
</dbReference>
<sequence length="475" mass="49864">MTDAVNAGGRLDRLPIGRFHYRIIWLIGVGMFFDGFDIYTAGTVLGATLKGGFSTMGQNALFVSATFVGMMVGSFLTGFLGDRYGRRFTYQANLLVFGLASLAAAFAPNMEVLIALRFVIGIGLGAENVVGYSTLTEFVPARSRGRWLGVMAVFVVTGLPIASLVGWLVIPAFGWRAMFIIGGLGGLLVWYARKSLPESPRWLESVGRDGEAEALLSAIEREAEATTGPLSVPAPVPPAAPPVSLGALFTPPLLSRLLVGCLCLVVINTVLYGFVAWLPTFFVKQGLSIAQSSGFALLMGLGAPVGSGIGALTADRWGRKPTIIGASLLAAALALVYPAVSDPVLLTLVGFALTIPIYVLVALLFGIYIPELFPTEVRLRASGLCNTLGRGATVVTPFIVVWLFGTYGVAGVLDLMIGLLVLQSLVVFAFGIETRNRRLETLSTDLSSAAAASLGGVDGLGPVTSGSTRRGKPVG</sequence>
<evidence type="ECO:0000256" key="3">
    <source>
        <dbReference type="ARBA" id="ARBA00022989"/>
    </source>
</evidence>
<feature type="transmembrane region" description="Helical" evidence="5">
    <location>
        <begin position="61"/>
        <end position="81"/>
    </location>
</feature>
<comment type="caution">
    <text evidence="7">The sequence shown here is derived from an EMBL/GenBank/DDBJ whole genome shotgun (WGS) entry which is preliminary data.</text>
</comment>
<reference evidence="7 8" key="1">
    <citation type="submission" date="2018-09" db="EMBL/GenBank/DDBJ databases">
        <authorList>
            <person name="Grouzdev D.S."/>
            <person name="Krutkina M.S."/>
        </authorList>
    </citation>
    <scope>NUCLEOTIDE SEQUENCE [LARGE SCALE GENOMIC DNA]</scope>
    <source>
        <strain evidence="7 8">RmlP001</strain>
    </source>
</reference>
<dbReference type="InterPro" id="IPR005828">
    <property type="entry name" value="MFS_sugar_transport-like"/>
</dbReference>
<dbReference type="PANTHER" id="PTHR23508:SF10">
    <property type="entry name" value="CARBOXYLIC ACID TRANSPORTER PROTEIN HOMOLOG"/>
    <property type="match status" value="1"/>
</dbReference>
<evidence type="ECO:0000256" key="1">
    <source>
        <dbReference type="ARBA" id="ARBA00004141"/>
    </source>
</evidence>
<feature type="domain" description="Major facilitator superfamily (MFS) profile" evidence="6">
    <location>
        <begin position="23"/>
        <end position="435"/>
    </location>
</feature>
<evidence type="ECO:0000313" key="8">
    <source>
        <dbReference type="Proteomes" id="UP000289411"/>
    </source>
</evidence>
<dbReference type="PROSITE" id="PS50850">
    <property type="entry name" value="MFS"/>
    <property type="match status" value="1"/>
</dbReference>
<feature type="transmembrane region" description="Helical" evidence="5">
    <location>
        <begin position="410"/>
        <end position="432"/>
    </location>
</feature>
<reference evidence="7 8" key="2">
    <citation type="submission" date="2019-02" db="EMBL/GenBank/DDBJ databases">
        <title>'Lichenibacterium ramalinii' gen. nov. sp. nov., 'Lichenibacterium minor' gen. nov. sp. nov.</title>
        <authorList>
            <person name="Pankratov T."/>
        </authorList>
    </citation>
    <scope>NUCLEOTIDE SEQUENCE [LARGE SCALE GENOMIC DNA]</scope>
    <source>
        <strain evidence="7 8">RmlP001</strain>
    </source>
</reference>
<dbReference type="AlphaFoldDB" id="A0A4Q2RDJ0"/>
<dbReference type="GO" id="GO:0005886">
    <property type="term" value="C:plasma membrane"/>
    <property type="evidence" value="ECO:0007669"/>
    <property type="project" value="TreeGrafter"/>
</dbReference>
<feature type="transmembrane region" description="Helical" evidence="5">
    <location>
        <begin position="23"/>
        <end position="49"/>
    </location>
</feature>
<feature type="transmembrane region" description="Helical" evidence="5">
    <location>
        <begin position="88"/>
        <end position="108"/>
    </location>
</feature>
<evidence type="ECO:0000259" key="6">
    <source>
        <dbReference type="PROSITE" id="PS50850"/>
    </source>
</evidence>
<feature type="transmembrane region" description="Helical" evidence="5">
    <location>
        <begin position="147"/>
        <end position="167"/>
    </location>
</feature>
<dbReference type="SUPFAM" id="SSF103473">
    <property type="entry name" value="MFS general substrate transporter"/>
    <property type="match status" value="1"/>
</dbReference>
<keyword evidence="2 5" id="KW-0812">Transmembrane</keyword>
<keyword evidence="4 5" id="KW-0472">Membrane</keyword>